<comment type="caution">
    <text evidence="1">The sequence shown here is derived from an EMBL/GenBank/DDBJ whole genome shotgun (WGS) entry which is preliminary data.</text>
</comment>
<sequence>MRRALWGLVVIAGLVIAAIAAGVLIPLPFQAQRVAAPQTPSRLILLLSNPIHTDIALPLDGHVRGRFKMLAGDGFPLFDGNARWLVVGWGGRSFYLETPTWADLKLVPILRALTLDRSVMHVEIAGEIPLEHPAVTPLEIDEAGFSALLDFVGQSFAPGAGGDPVLLPNAGYGAYDRFYEARGRFNALVGCNVWTARALRRAGIRTGGWTPLPGLLRWSLRRHNPQPIAAR</sequence>
<organism evidence="1 2">
    <name type="scientific">Nitratireductor arenosus</name>
    <dbReference type="NCBI Taxonomy" id="2682096"/>
    <lineage>
        <taxon>Bacteria</taxon>
        <taxon>Pseudomonadati</taxon>
        <taxon>Pseudomonadota</taxon>
        <taxon>Alphaproteobacteria</taxon>
        <taxon>Hyphomicrobiales</taxon>
        <taxon>Phyllobacteriaceae</taxon>
        <taxon>Nitratireductor</taxon>
    </lineage>
</organism>
<gene>
    <name evidence="1" type="ORF">GN330_18720</name>
</gene>
<name>A0A844QL29_9HYPH</name>
<protein>
    <submittedName>
        <fullName evidence="1">TIGR02117 family protein</fullName>
    </submittedName>
</protein>
<evidence type="ECO:0000313" key="1">
    <source>
        <dbReference type="EMBL" id="MVA99284.1"/>
    </source>
</evidence>
<dbReference type="Pfam" id="PF09601">
    <property type="entry name" value="DUF2459"/>
    <property type="match status" value="1"/>
</dbReference>
<reference evidence="1 2" key="1">
    <citation type="submission" date="2019-12" db="EMBL/GenBank/DDBJ databases">
        <title>Nitratireductor arenosus sp. nov., Isolated from sea sand, Jeju island, South Korea.</title>
        <authorList>
            <person name="Kim W."/>
        </authorList>
    </citation>
    <scope>NUCLEOTIDE SEQUENCE [LARGE SCALE GENOMIC DNA]</scope>
    <source>
        <strain evidence="1 2">CAU 1489</strain>
    </source>
</reference>
<dbReference type="RefSeq" id="WP_156714232.1">
    <property type="nucleotide sequence ID" value="NZ_WPHG01000004.1"/>
</dbReference>
<accession>A0A844QL29</accession>
<dbReference type="AlphaFoldDB" id="A0A844QL29"/>
<dbReference type="InterPro" id="IPR011727">
    <property type="entry name" value="CHP02117"/>
</dbReference>
<dbReference type="EMBL" id="WPHG01000004">
    <property type="protein sequence ID" value="MVA99284.1"/>
    <property type="molecule type" value="Genomic_DNA"/>
</dbReference>
<dbReference type="Proteomes" id="UP000463224">
    <property type="component" value="Unassembled WGS sequence"/>
</dbReference>
<keyword evidence="2" id="KW-1185">Reference proteome</keyword>
<dbReference type="NCBIfam" id="TIGR02117">
    <property type="entry name" value="chp_urease_rgn"/>
    <property type="match status" value="1"/>
</dbReference>
<proteinExistence type="predicted"/>
<evidence type="ECO:0000313" key="2">
    <source>
        <dbReference type="Proteomes" id="UP000463224"/>
    </source>
</evidence>